<organism evidence="1 2">
    <name type="scientific">Portunus trituberculatus</name>
    <name type="common">Swimming crab</name>
    <name type="synonym">Neptunus trituberculatus</name>
    <dbReference type="NCBI Taxonomy" id="210409"/>
    <lineage>
        <taxon>Eukaryota</taxon>
        <taxon>Metazoa</taxon>
        <taxon>Ecdysozoa</taxon>
        <taxon>Arthropoda</taxon>
        <taxon>Crustacea</taxon>
        <taxon>Multicrustacea</taxon>
        <taxon>Malacostraca</taxon>
        <taxon>Eumalacostraca</taxon>
        <taxon>Eucarida</taxon>
        <taxon>Decapoda</taxon>
        <taxon>Pleocyemata</taxon>
        <taxon>Brachyura</taxon>
        <taxon>Eubrachyura</taxon>
        <taxon>Portunoidea</taxon>
        <taxon>Portunidae</taxon>
        <taxon>Portuninae</taxon>
        <taxon>Portunus</taxon>
    </lineage>
</organism>
<sequence length="60" mass="6754">MASKMLRQGLGTNITAIVNRLASELQNTPFYNDFLADVQVRSIWIALLLSAWSGMVERNQ</sequence>
<accession>A0A5B7K4V1</accession>
<keyword evidence="2" id="KW-1185">Reference proteome</keyword>
<evidence type="ECO:0000313" key="2">
    <source>
        <dbReference type="Proteomes" id="UP000324222"/>
    </source>
</evidence>
<dbReference type="Proteomes" id="UP000324222">
    <property type="component" value="Unassembled WGS sequence"/>
</dbReference>
<gene>
    <name evidence="1" type="ORF">E2C01_099194</name>
</gene>
<name>A0A5B7K4V1_PORTR</name>
<dbReference type="EMBL" id="VSRR010136626">
    <property type="protein sequence ID" value="MPD03553.1"/>
    <property type="molecule type" value="Genomic_DNA"/>
</dbReference>
<evidence type="ECO:0000313" key="1">
    <source>
        <dbReference type="EMBL" id="MPD03553.1"/>
    </source>
</evidence>
<protein>
    <submittedName>
        <fullName evidence="1">Uncharacterized protein</fullName>
    </submittedName>
</protein>
<proteinExistence type="predicted"/>
<comment type="caution">
    <text evidence="1">The sequence shown here is derived from an EMBL/GenBank/DDBJ whole genome shotgun (WGS) entry which is preliminary data.</text>
</comment>
<dbReference type="AlphaFoldDB" id="A0A5B7K4V1"/>
<reference evidence="1 2" key="1">
    <citation type="submission" date="2019-05" db="EMBL/GenBank/DDBJ databases">
        <title>Another draft genome of Portunus trituberculatus and its Hox gene families provides insights of decapod evolution.</title>
        <authorList>
            <person name="Jeong J.-H."/>
            <person name="Song I."/>
            <person name="Kim S."/>
            <person name="Choi T."/>
            <person name="Kim D."/>
            <person name="Ryu S."/>
            <person name="Kim W."/>
        </authorList>
    </citation>
    <scope>NUCLEOTIDE SEQUENCE [LARGE SCALE GENOMIC DNA]</scope>
    <source>
        <tissue evidence="1">Muscle</tissue>
    </source>
</reference>